<dbReference type="InterPro" id="IPR010775">
    <property type="entry name" value="DUF1365"/>
</dbReference>
<dbReference type="Pfam" id="PF07103">
    <property type="entry name" value="DUF1365"/>
    <property type="match status" value="1"/>
</dbReference>
<dbReference type="AlphaFoldDB" id="A0A6J7IN90"/>
<organism evidence="1">
    <name type="scientific">freshwater metagenome</name>
    <dbReference type="NCBI Taxonomy" id="449393"/>
    <lineage>
        <taxon>unclassified sequences</taxon>
        <taxon>metagenomes</taxon>
        <taxon>ecological metagenomes</taxon>
    </lineage>
</organism>
<reference evidence="1" key="1">
    <citation type="submission" date="2020-05" db="EMBL/GenBank/DDBJ databases">
        <authorList>
            <person name="Chiriac C."/>
            <person name="Salcher M."/>
            <person name="Ghai R."/>
            <person name="Kavagutti S V."/>
        </authorList>
    </citation>
    <scope>NUCLEOTIDE SEQUENCE</scope>
</reference>
<dbReference type="EMBL" id="CAFBMX010000005">
    <property type="protein sequence ID" value="CAB4932235.1"/>
    <property type="molecule type" value="Genomic_DNA"/>
</dbReference>
<sequence>MSEPAIYRGLLEHRRLTPVEHAFALPVQMTLVDLDALPGAFDGLPLWSARRPAPVWLRRADYADGGSAPLAGVIRDLVRERTGATPEGPVRMLTNLRTLGYVFNPITVYLCGVAGDAHEVVVLEVTNTPWGERHWYVLSGAQARAAQFSKALHVSPFLEMAGDYRFALEGPDEHLRMTLELLRAGIPVFQARLTLRRRTLTPRLAVRSLLERPFMTYRVTAEIHRQAFALWRKRVPFVPHPGRTPDA</sequence>
<protein>
    <submittedName>
        <fullName evidence="1">Unannotated protein</fullName>
    </submittedName>
</protein>
<name>A0A6J7IN90_9ZZZZ</name>
<accession>A0A6J7IN90</accession>
<dbReference type="PANTHER" id="PTHR33973:SF4">
    <property type="entry name" value="OS07G0153300 PROTEIN"/>
    <property type="match status" value="1"/>
</dbReference>
<evidence type="ECO:0000313" key="1">
    <source>
        <dbReference type="EMBL" id="CAB4932235.1"/>
    </source>
</evidence>
<gene>
    <name evidence="1" type="ORF">UFOPK3674_01239</name>
</gene>
<dbReference type="PANTHER" id="PTHR33973">
    <property type="entry name" value="OS07G0153300 PROTEIN"/>
    <property type="match status" value="1"/>
</dbReference>
<proteinExistence type="predicted"/>